<reference evidence="1" key="1">
    <citation type="submission" date="2023-03" db="EMBL/GenBank/DDBJ databases">
        <title>Massive genome expansion in bonnet fungi (Mycena s.s.) driven by repeated elements and novel gene families across ecological guilds.</title>
        <authorList>
            <consortium name="Lawrence Berkeley National Laboratory"/>
            <person name="Harder C.B."/>
            <person name="Miyauchi S."/>
            <person name="Viragh M."/>
            <person name="Kuo A."/>
            <person name="Thoen E."/>
            <person name="Andreopoulos B."/>
            <person name="Lu D."/>
            <person name="Skrede I."/>
            <person name="Drula E."/>
            <person name="Henrissat B."/>
            <person name="Morin E."/>
            <person name="Kohler A."/>
            <person name="Barry K."/>
            <person name="LaButti K."/>
            <person name="Morin E."/>
            <person name="Salamov A."/>
            <person name="Lipzen A."/>
            <person name="Mereny Z."/>
            <person name="Hegedus B."/>
            <person name="Baldrian P."/>
            <person name="Stursova M."/>
            <person name="Weitz H."/>
            <person name="Taylor A."/>
            <person name="Grigoriev I.V."/>
            <person name="Nagy L.G."/>
            <person name="Martin F."/>
            <person name="Kauserud H."/>
        </authorList>
    </citation>
    <scope>NUCLEOTIDE SEQUENCE</scope>
    <source>
        <strain evidence="1">CBHHK173m</strain>
    </source>
</reference>
<comment type="caution">
    <text evidence="1">The sequence shown here is derived from an EMBL/GenBank/DDBJ whole genome shotgun (WGS) entry which is preliminary data.</text>
</comment>
<feature type="non-terminal residue" evidence="1">
    <location>
        <position position="65"/>
    </location>
</feature>
<dbReference type="EMBL" id="JARJCN010000109">
    <property type="protein sequence ID" value="KAJ7074871.1"/>
    <property type="molecule type" value="Genomic_DNA"/>
</dbReference>
<dbReference type="AlphaFoldDB" id="A0AAD6XH40"/>
<organism evidence="1 3">
    <name type="scientific">Mycena belliarum</name>
    <dbReference type="NCBI Taxonomy" id="1033014"/>
    <lineage>
        <taxon>Eukaryota</taxon>
        <taxon>Fungi</taxon>
        <taxon>Dikarya</taxon>
        <taxon>Basidiomycota</taxon>
        <taxon>Agaricomycotina</taxon>
        <taxon>Agaricomycetes</taxon>
        <taxon>Agaricomycetidae</taxon>
        <taxon>Agaricales</taxon>
        <taxon>Marasmiineae</taxon>
        <taxon>Mycenaceae</taxon>
        <taxon>Mycena</taxon>
    </lineage>
</organism>
<dbReference type="EMBL" id="JARJCN010000096">
    <property type="protein sequence ID" value="KAJ7075431.1"/>
    <property type="molecule type" value="Genomic_DNA"/>
</dbReference>
<gene>
    <name evidence="2" type="ORF">B0H15DRAFT_791833</name>
    <name evidence="1" type="ORF">B0H15DRAFT_792620</name>
</gene>
<protein>
    <submittedName>
        <fullName evidence="1">Uncharacterized protein</fullName>
    </submittedName>
</protein>
<evidence type="ECO:0000313" key="2">
    <source>
        <dbReference type="EMBL" id="KAJ7075431.1"/>
    </source>
</evidence>
<dbReference type="Proteomes" id="UP001222325">
    <property type="component" value="Unassembled WGS sequence"/>
</dbReference>
<keyword evidence="3" id="KW-1185">Reference proteome</keyword>
<evidence type="ECO:0000313" key="1">
    <source>
        <dbReference type="EMBL" id="KAJ7074871.1"/>
    </source>
</evidence>
<accession>A0AAD6XH40</accession>
<proteinExistence type="predicted"/>
<evidence type="ECO:0000313" key="3">
    <source>
        <dbReference type="Proteomes" id="UP001222325"/>
    </source>
</evidence>
<sequence length="65" mass="7152">MNIDPSSTPSAQCPTCIKAKSSVAPFPAEADREYTEIGEMTFTDVWGPARVTGINGEWYYISFTD</sequence>
<name>A0AAD6XH40_9AGAR</name>